<feature type="compositionally biased region" description="Gly residues" evidence="8">
    <location>
        <begin position="1226"/>
        <end position="1235"/>
    </location>
</feature>
<dbReference type="Pfam" id="PF16000">
    <property type="entry name" value="CARMIL_C"/>
    <property type="match status" value="1"/>
</dbReference>
<reference evidence="11" key="1">
    <citation type="submission" date="2018-11" db="EMBL/GenBank/DDBJ databases">
        <authorList>
            <person name="Alioto T."/>
            <person name="Alioto T."/>
        </authorList>
    </citation>
    <scope>NUCLEOTIDE SEQUENCE</scope>
</reference>
<dbReference type="InterPro" id="IPR011993">
    <property type="entry name" value="PH-like_dom_sf"/>
</dbReference>
<feature type="compositionally biased region" description="Low complexity" evidence="8">
    <location>
        <begin position="1312"/>
        <end position="1326"/>
    </location>
</feature>
<feature type="compositionally biased region" description="Polar residues" evidence="8">
    <location>
        <begin position="1414"/>
        <end position="1425"/>
    </location>
</feature>
<feature type="compositionally biased region" description="Polar residues" evidence="8">
    <location>
        <begin position="1352"/>
        <end position="1362"/>
    </location>
</feature>
<dbReference type="Gene3D" id="3.80.10.10">
    <property type="entry name" value="Ribonuclease Inhibitor"/>
    <property type="match status" value="1"/>
</dbReference>
<feature type="compositionally biased region" description="Polar residues" evidence="8">
    <location>
        <begin position="1371"/>
        <end position="1382"/>
    </location>
</feature>
<dbReference type="Gene3D" id="6.10.140.1850">
    <property type="match status" value="1"/>
</dbReference>
<evidence type="ECO:0000256" key="5">
    <source>
        <dbReference type="ARBA" id="ARBA00022614"/>
    </source>
</evidence>
<feature type="domain" description="CARMIL pleckstrin homology" evidence="10">
    <location>
        <begin position="30"/>
        <end position="125"/>
    </location>
</feature>
<dbReference type="Gene3D" id="2.30.29.30">
    <property type="entry name" value="Pleckstrin-homology domain (PH domain)/Phosphotyrosine-binding domain (PTB)"/>
    <property type="match status" value="1"/>
</dbReference>
<feature type="compositionally biased region" description="Pro residues" evidence="8">
    <location>
        <begin position="1338"/>
        <end position="1349"/>
    </location>
</feature>
<dbReference type="PANTHER" id="PTHR24112:SF66">
    <property type="entry name" value="LEUCINE-RICH REPEAT, ISOFORM F"/>
    <property type="match status" value="1"/>
</dbReference>
<feature type="compositionally biased region" description="Basic and acidic residues" evidence="8">
    <location>
        <begin position="1155"/>
        <end position="1217"/>
    </location>
</feature>
<feature type="compositionally biased region" description="Basic and acidic residues" evidence="8">
    <location>
        <begin position="1101"/>
        <end position="1118"/>
    </location>
</feature>
<keyword evidence="3" id="KW-1003">Cell membrane</keyword>
<feature type="compositionally biased region" description="Basic and acidic residues" evidence="8">
    <location>
        <begin position="991"/>
        <end position="1012"/>
    </location>
</feature>
<keyword evidence="6" id="KW-0677">Repeat</keyword>
<feature type="compositionally biased region" description="Basic residues" evidence="8">
    <location>
        <begin position="934"/>
        <end position="945"/>
    </location>
</feature>
<feature type="compositionally biased region" description="Basic and acidic residues" evidence="8">
    <location>
        <begin position="1433"/>
        <end position="1445"/>
    </location>
</feature>
<dbReference type="SUPFAM" id="SSF52047">
    <property type="entry name" value="RNI-like"/>
    <property type="match status" value="2"/>
</dbReference>
<evidence type="ECO:0000313" key="12">
    <source>
        <dbReference type="Proteomes" id="UP000596742"/>
    </source>
</evidence>
<evidence type="ECO:0000256" key="2">
    <source>
        <dbReference type="ARBA" id="ARBA00004496"/>
    </source>
</evidence>
<evidence type="ECO:0000259" key="10">
    <source>
        <dbReference type="Pfam" id="PF17888"/>
    </source>
</evidence>
<proteinExistence type="predicted"/>
<dbReference type="InterPro" id="IPR031943">
    <property type="entry name" value="CARMIL_C"/>
</dbReference>
<dbReference type="PANTHER" id="PTHR24112">
    <property type="entry name" value="LEUCINE-RICH REPEAT, ISOFORM F-RELATED"/>
    <property type="match status" value="1"/>
</dbReference>
<gene>
    <name evidence="11" type="ORF">MGAL_10B003826</name>
</gene>
<dbReference type="InterPro" id="IPR051279">
    <property type="entry name" value="PP1-Reg/Actin-Interact_Protein"/>
</dbReference>
<comment type="subcellular location">
    <subcellularLocation>
        <location evidence="1">Cell membrane</location>
    </subcellularLocation>
    <subcellularLocation>
        <location evidence="2">Cytoplasm</location>
    </subcellularLocation>
</comment>
<dbReference type="GO" id="GO:0030027">
    <property type="term" value="C:lamellipodium"/>
    <property type="evidence" value="ECO:0007669"/>
    <property type="project" value="TreeGrafter"/>
</dbReference>
<evidence type="ECO:0000256" key="8">
    <source>
        <dbReference type="SAM" id="MobiDB-lite"/>
    </source>
</evidence>
<feature type="compositionally biased region" description="Basic and acidic residues" evidence="8">
    <location>
        <begin position="1452"/>
        <end position="1493"/>
    </location>
</feature>
<dbReference type="SMART" id="SM00368">
    <property type="entry name" value="LRR_RI"/>
    <property type="match status" value="6"/>
</dbReference>
<dbReference type="InterPro" id="IPR041245">
    <property type="entry name" value="CARMIL_PH"/>
</dbReference>
<protein>
    <submittedName>
        <fullName evidence="11">Leucine-rich repeat-containing protein 16</fullName>
    </submittedName>
</protein>
<keyword evidence="12" id="KW-1185">Reference proteome</keyword>
<sequence>MDESVDIYFHVAMKADAIREYLGRRIKLYIKRMVKQEVRPDKWENRVLAFSGTRLFVFTSKPSKSPQEHNICYLDIQSIESQAQNKLVISTNEGKSYSFVTLETETDEINHMITHVGTSIKQIFPSFPIERIMKKIDVHPPERLKMMNDMIKTIEQKEHGPCGNFAMMYACMCDYFNLPYREEVAWDVDTIYLSQDCRVLTLKDFDHLSGKDLQPIVSAIEHNTWFTGLDLSGVKMTGETQAEVLKVMHKNCLIEDINLSNTGITVEFVVKLGTAILSNTGSQLTRIDLSKNLLDDRAMISFLGSLSNLSRGLSHLNISNTKLTGKGLNKIFELMTQHDSIFGGLQVLNISDNSTKGEDLQNMYRFLGNPNNITHLDLSGIECALENLMVALQRGCTSLTHLYLSRNVYTHKKKEIAVQPSWKQFFASTCSLEYLDMSFCKIPVDALKELMLGISSNMHLTNLQLNVAGNDFQQSGSMNIESTIANIHNIASLDISNNNLDQGLATLLPWIKTNKSLKRLSIGRNFEHVKQKQLPTVLDGIVQLIQDEDCDLESLSLADSKLKHHISLVINALGSNGSLTELDISGNQFGDFGARMLSKALQINNKLKTIIWDKNGVTSQGFEDVADALEKNFTMKKMPTPVNDMVLAQQRNPEKTEAAIQRIEALLQRNHSPQKYLVNRDYKIQGCYLSSTQQMVDRLVVQVQDTVNALQMTPSVDDYQQDIDVANGFVKDANTSQLLLPQLQDVADKSTGEDNPVGKRLKELSDDLKKVLDNQMKKTVEDMLECTTKQFTAITKDKEFSTELNSGCYKKSCLPEDFATHTLNVIEMDVFNKISELNLAVAAHISDRVIDAVIENLSSSHKKLTNHLNLEKSKQGRPVKKEEIKETEKGDKQEKDSTDDLKSMDSKSSDSSPALRPNKQTPTKNTGETPNIASKRKTVNNRRQRPPTVIVGSQEDLTKLPDLDVLPVERIIESVPDKPAPKSVDNTPAKPADKPATKSLNETKAKPADKSVSKTPAKNLKADPPLSSLPDLDTVAPLTHLGKDRPRRNRTHRPGRPTTPAASLGEKDKDSSDADNNIDIFFKPTVVKDQVAAPAQSNSTKESKKVVRNKSTDGKSDAGKSLFGNKEKKEKETPPKESKSKTLFGKFPFGRSKQAKAEPEKKEDVKVEKDLPSETKENTPNKENTEPEVKEEPTEKEEPKEEKPEPEPEKKEEDKQPKKALRPPMGGIGLGGMGGDMLAQLKKKQQNRKSMDKAPSEETKEKEAVKPPKIDTTVSPKPSETKNDPKSKSVLKLVHDQKQVQDQNRPKPAPRPASNRTSATSRTSATGEDGETKVPKPALRPRPNPPPRPRGSAQSDDLSDTSLQEDKVDGSKTNTDSKSASLPRNVPPVIKQDRDSSRPVSMFTQSKNEKVLEQTLQPSKSSGDLTESDDLVQDLKKIVEDKNEENGENAGGDEKKDVTLRTSIKEEVNNEESKDENEAKKPTENGDSKRSSDESVSEESNEEKPTDFESDVIMV</sequence>
<evidence type="ECO:0000256" key="6">
    <source>
        <dbReference type="ARBA" id="ARBA00022737"/>
    </source>
</evidence>
<dbReference type="Proteomes" id="UP000596742">
    <property type="component" value="Unassembled WGS sequence"/>
</dbReference>
<dbReference type="InterPro" id="IPR032675">
    <property type="entry name" value="LRR_dom_sf"/>
</dbReference>
<evidence type="ECO:0000259" key="9">
    <source>
        <dbReference type="Pfam" id="PF16000"/>
    </source>
</evidence>
<dbReference type="Pfam" id="PF17888">
    <property type="entry name" value="Carm_PH"/>
    <property type="match status" value="1"/>
</dbReference>
<dbReference type="GO" id="GO:0005886">
    <property type="term" value="C:plasma membrane"/>
    <property type="evidence" value="ECO:0007669"/>
    <property type="project" value="UniProtKB-SubCell"/>
</dbReference>
<accession>A0A8B6BIT0</accession>
<feature type="compositionally biased region" description="Polar residues" evidence="8">
    <location>
        <begin position="918"/>
        <end position="932"/>
    </location>
</feature>
<name>A0A8B6BIT0_MYTGA</name>
<evidence type="ECO:0000256" key="7">
    <source>
        <dbReference type="ARBA" id="ARBA00023136"/>
    </source>
</evidence>
<keyword evidence="7" id="KW-0472">Membrane</keyword>
<evidence type="ECO:0000313" key="11">
    <source>
        <dbReference type="EMBL" id="VDH91136.1"/>
    </source>
</evidence>
<feature type="compositionally biased region" description="Basic and acidic residues" evidence="8">
    <location>
        <begin position="1279"/>
        <end position="1299"/>
    </location>
</feature>
<keyword evidence="4" id="KW-0963">Cytoplasm</keyword>
<dbReference type="GO" id="GO:0005737">
    <property type="term" value="C:cytoplasm"/>
    <property type="evidence" value="ECO:0007669"/>
    <property type="project" value="UniProtKB-SubCell"/>
</dbReference>
<dbReference type="OrthoDB" id="18598at2759"/>
<dbReference type="GO" id="GO:0016477">
    <property type="term" value="P:cell migration"/>
    <property type="evidence" value="ECO:0007669"/>
    <property type="project" value="TreeGrafter"/>
</dbReference>
<keyword evidence="5" id="KW-0433">Leucine-rich repeat</keyword>
<feature type="compositionally biased region" description="Basic and acidic residues" evidence="8">
    <location>
        <begin position="1249"/>
        <end position="1269"/>
    </location>
</feature>
<feature type="compositionally biased region" description="Basic residues" evidence="8">
    <location>
        <begin position="1045"/>
        <end position="1055"/>
    </location>
</feature>
<dbReference type="GO" id="GO:0034315">
    <property type="term" value="P:regulation of Arp2/3 complex-mediated actin nucleation"/>
    <property type="evidence" value="ECO:0007669"/>
    <property type="project" value="TreeGrafter"/>
</dbReference>
<feature type="region of interest" description="Disordered" evidence="8">
    <location>
        <begin position="973"/>
        <end position="1077"/>
    </location>
</feature>
<comment type="caution">
    <text evidence="11">The sequence shown here is derived from an EMBL/GenBank/DDBJ whole genome shotgun (WGS) entry which is preliminary data.</text>
</comment>
<dbReference type="EMBL" id="UYJE01000213">
    <property type="protein sequence ID" value="VDH91136.1"/>
    <property type="molecule type" value="Genomic_DNA"/>
</dbReference>
<feature type="compositionally biased region" description="Basic and acidic residues" evidence="8">
    <location>
        <begin position="1125"/>
        <end position="1140"/>
    </location>
</feature>
<feature type="region of interest" description="Disordered" evidence="8">
    <location>
        <begin position="1091"/>
        <end position="1515"/>
    </location>
</feature>
<evidence type="ECO:0000256" key="1">
    <source>
        <dbReference type="ARBA" id="ARBA00004236"/>
    </source>
</evidence>
<feature type="domain" description="CARMIL C-terminal" evidence="9">
    <location>
        <begin position="789"/>
        <end position="1114"/>
    </location>
</feature>
<organism evidence="11 12">
    <name type="scientific">Mytilus galloprovincialis</name>
    <name type="common">Mediterranean mussel</name>
    <dbReference type="NCBI Taxonomy" id="29158"/>
    <lineage>
        <taxon>Eukaryota</taxon>
        <taxon>Metazoa</taxon>
        <taxon>Spiralia</taxon>
        <taxon>Lophotrochozoa</taxon>
        <taxon>Mollusca</taxon>
        <taxon>Bivalvia</taxon>
        <taxon>Autobranchia</taxon>
        <taxon>Pteriomorphia</taxon>
        <taxon>Mytilida</taxon>
        <taxon>Mytiloidea</taxon>
        <taxon>Mytilidae</taxon>
        <taxon>Mytilinae</taxon>
        <taxon>Mytilus</taxon>
    </lineage>
</organism>
<evidence type="ECO:0000256" key="3">
    <source>
        <dbReference type="ARBA" id="ARBA00022475"/>
    </source>
</evidence>
<evidence type="ECO:0000256" key="4">
    <source>
        <dbReference type="ARBA" id="ARBA00022490"/>
    </source>
</evidence>
<feature type="compositionally biased region" description="Basic and acidic residues" evidence="8">
    <location>
        <begin position="869"/>
        <end position="908"/>
    </location>
</feature>
<feature type="region of interest" description="Disordered" evidence="8">
    <location>
        <begin position="865"/>
        <end position="955"/>
    </location>
</feature>